<evidence type="ECO:0000313" key="3">
    <source>
        <dbReference type="Proteomes" id="UP000230390"/>
    </source>
</evidence>
<protein>
    <submittedName>
        <fullName evidence="2">Uncharacterized protein</fullName>
    </submittedName>
</protein>
<accession>A0A2G8TG24</accession>
<evidence type="ECO:0000313" key="2">
    <source>
        <dbReference type="EMBL" id="PIL44963.1"/>
    </source>
</evidence>
<feature type="transmembrane region" description="Helical" evidence="1">
    <location>
        <begin position="108"/>
        <end position="127"/>
    </location>
</feature>
<feature type="transmembrane region" description="Helical" evidence="1">
    <location>
        <begin position="12"/>
        <end position="33"/>
    </location>
</feature>
<evidence type="ECO:0000256" key="1">
    <source>
        <dbReference type="SAM" id="Phobius"/>
    </source>
</evidence>
<sequence length="129" mass="14525">MGHEKKVARAYLREMVLSMVVYVVLLIGAMKFGRPLPDGVLRTAILLVPMIGFFLAIWAVARHLGRIDEYQRRIMLDTFAIGSAVTAAVTFSYGFLETAGFPRLSMFAVWPIMGASWMVVCLGRWLLKR</sequence>
<keyword evidence="1" id="KW-1133">Transmembrane helix</keyword>
<feature type="transmembrane region" description="Helical" evidence="1">
    <location>
        <begin position="73"/>
        <end position="96"/>
    </location>
</feature>
<organism evidence="2 3">
    <name type="scientific">Massilia eurypsychrophila</name>
    <dbReference type="NCBI Taxonomy" id="1485217"/>
    <lineage>
        <taxon>Bacteria</taxon>
        <taxon>Pseudomonadati</taxon>
        <taxon>Pseudomonadota</taxon>
        <taxon>Betaproteobacteria</taxon>
        <taxon>Burkholderiales</taxon>
        <taxon>Oxalobacteraceae</taxon>
        <taxon>Telluria group</taxon>
        <taxon>Massilia</taxon>
    </lineage>
</organism>
<reference evidence="2 3" key="1">
    <citation type="submission" date="2017-10" db="EMBL/GenBank/DDBJ databases">
        <title>Massilia psychrophilum sp. nov., a novel purple-pigmented bacterium isolated from Tianshan glacier, Xinjiang Municipality, China.</title>
        <authorList>
            <person name="Wang H."/>
        </authorList>
    </citation>
    <scope>NUCLEOTIDE SEQUENCE [LARGE SCALE GENOMIC DNA]</scope>
    <source>
        <strain evidence="2 3">JCM 30074</strain>
    </source>
</reference>
<dbReference type="AlphaFoldDB" id="A0A2G8TG24"/>
<gene>
    <name evidence="2" type="ORF">CR105_10830</name>
</gene>
<keyword evidence="3" id="KW-1185">Reference proteome</keyword>
<dbReference type="Proteomes" id="UP000230390">
    <property type="component" value="Unassembled WGS sequence"/>
</dbReference>
<dbReference type="OrthoDB" id="6107348at2"/>
<keyword evidence="1" id="KW-0812">Transmembrane</keyword>
<feature type="transmembrane region" description="Helical" evidence="1">
    <location>
        <begin position="39"/>
        <end position="61"/>
    </location>
</feature>
<dbReference type="EMBL" id="PDOC01000005">
    <property type="protein sequence ID" value="PIL44963.1"/>
    <property type="molecule type" value="Genomic_DNA"/>
</dbReference>
<dbReference type="RefSeq" id="WP_099788467.1">
    <property type="nucleotide sequence ID" value="NZ_JBHLYV010000032.1"/>
</dbReference>
<proteinExistence type="predicted"/>
<comment type="caution">
    <text evidence="2">The sequence shown here is derived from an EMBL/GenBank/DDBJ whole genome shotgun (WGS) entry which is preliminary data.</text>
</comment>
<name>A0A2G8TG24_9BURK</name>
<keyword evidence="1" id="KW-0472">Membrane</keyword>